<sequence length="230" mass="26247">MSESASISNSEQVRRFVFSSKDTSEEHEAVEILIPEQLQASYGFYTWPCAPYLAWYLYDQRKDLPGKHILELGAGTALPSILAAKCGARVTITDSAFYPQTLQHIHRVCVSNKLSPDKYQIIGITWGFFFKQLFELSDIDLIIGSDCFYEPHLFEDILVTVAFLLEHCPHSKFLCSYQERSADWSIEHLLHKWSLTCRSIDINSIGVNSCLNLSESIQDHTIHLLEITKI</sequence>
<evidence type="ECO:0000313" key="5">
    <source>
        <dbReference type="EMBL" id="KAL0278549.1"/>
    </source>
</evidence>
<dbReference type="SUPFAM" id="SSF53335">
    <property type="entry name" value="S-adenosyl-L-methionine-dependent methyltransferases"/>
    <property type="match status" value="1"/>
</dbReference>
<dbReference type="GO" id="GO:0032259">
    <property type="term" value="P:methylation"/>
    <property type="evidence" value="ECO:0007669"/>
    <property type="project" value="UniProtKB-KW"/>
</dbReference>
<evidence type="ECO:0000256" key="1">
    <source>
        <dbReference type="ARBA" id="ARBA00022603"/>
    </source>
</evidence>
<dbReference type="InterPro" id="IPR029063">
    <property type="entry name" value="SAM-dependent_MTases_sf"/>
</dbReference>
<protein>
    <recommendedName>
        <fullName evidence="6">Methyltransferase-like protein 23</fullName>
    </recommendedName>
</protein>
<accession>A0AAW2I8K8</accession>
<proteinExistence type="inferred from homology"/>
<keyword evidence="2" id="KW-0808">Transferase</keyword>
<dbReference type="EMBL" id="JARGDH010000001">
    <property type="protein sequence ID" value="KAL0278549.1"/>
    <property type="molecule type" value="Genomic_DNA"/>
</dbReference>
<dbReference type="GO" id="GO:0005634">
    <property type="term" value="C:nucleus"/>
    <property type="evidence" value="ECO:0007669"/>
    <property type="project" value="TreeGrafter"/>
</dbReference>
<comment type="caution">
    <text evidence="5">The sequence shown here is derived from an EMBL/GenBank/DDBJ whole genome shotgun (WGS) entry which is preliminary data.</text>
</comment>
<keyword evidence="3" id="KW-0949">S-adenosyl-L-methionine</keyword>
<dbReference type="PANTHER" id="PTHR14614">
    <property type="entry name" value="HEPATOCELLULAR CARCINOMA-ASSOCIATED ANTIGEN"/>
    <property type="match status" value="1"/>
</dbReference>
<evidence type="ECO:0000256" key="3">
    <source>
        <dbReference type="ARBA" id="ARBA00022691"/>
    </source>
</evidence>
<reference evidence="5" key="1">
    <citation type="journal article" date="2024" name="Gigascience">
        <title>Chromosome-level genome of the poultry shaft louse Menopon gallinae provides insight into the host-switching and adaptive evolution of parasitic lice.</title>
        <authorList>
            <person name="Xu Y."/>
            <person name="Ma L."/>
            <person name="Liu S."/>
            <person name="Liang Y."/>
            <person name="Liu Q."/>
            <person name="He Z."/>
            <person name="Tian L."/>
            <person name="Duan Y."/>
            <person name="Cai W."/>
            <person name="Li H."/>
            <person name="Song F."/>
        </authorList>
    </citation>
    <scope>NUCLEOTIDE SEQUENCE</scope>
    <source>
        <strain evidence="5">Cailab_2023a</strain>
    </source>
</reference>
<dbReference type="GO" id="GO:0008168">
    <property type="term" value="F:methyltransferase activity"/>
    <property type="evidence" value="ECO:0007669"/>
    <property type="project" value="UniProtKB-KW"/>
</dbReference>
<dbReference type="Gene3D" id="3.40.50.150">
    <property type="entry name" value="Vaccinia Virus protein VP39"/>
    <property type="match status" value="1"/>
</dbReference>
<name>A0AAW2I8K8_9NEOP</name>
<gene>
    <name evidence="5" type="ORF">PYX00_000344</name>
</gene>
<evidence type="ECO:0008006" key="6">
    <source>
        <dbReference type="Google" id="ProtNLM"/>
    </source>
</evidence>
<dbReference type="GO" id="GO:0005737">
    <property type="term" value="C:cytoplasm"/>
    <property type="evidence" value="ECO:0007669"/>
    <property type="project" value="TreeGrafter"/>
</dbReference>
<evidence type="ECO:0000256" key="2">
    <source>
        <dbReference type="ARBA" id="ARBA00022679"/>
    </source>
</evidence>
<dbReference type="AlphaFoldDB" id="A0AAW2I8K8"/>
<dbReference type="Pfam" id="PF10294">
    <property type="entry name" value="Methyltransf_16"/>
    <property type="match status" value="1"/>
</dbReference>
<organism evidence="5">
    <name type="scientific">Menopon gallinae</name>
    <name type="common">poultry shaft louse</name>
    <dbReference type="NCBI Taxonomy" id="328185"/>
    <lineage>
        <taxon>Eukaryota</taxon>
        <taxon>Metazoa</taxon>
        <taxon>Ecdysozoa</taxon>
        <taxon>Arthropoda</taxon>
        <taxon>Hexapoda</taxon>
        <taxon>Insecta</taxon>
        <taxon>Pterygota</taxon>
        <taxon>Neoptera</taxon>
        <taxon>Paraneoptera</taxon>
        <taxon>Psocodea</taxon>
        <taxon>Troctomorpha</taxon>
        <taxon>Phthiraptera</taxon>
        <taxon>Amblycera</taxon>
        <taxon>Menoponidae</taxon>
        <taxon>Menopon</taxon>
    </lineage>
</organism>
<keyword evidence="1" id="KW-0489">Methyltransferase</keyword>
<comment type="similarity">
    <text evidence="4">Belongs to the methyltransferase superfamily. METTL23 family.</text>
</comment>
<dbReference type="PANTHER" id="PTHR14614:SF164">
    <property type="entry name" value="HISTONE-ARGININE METHYLTRANSFERASE METTL23"/>
    <property type="match status" value="1"/>
</dbReference>
<evidence type="ECO:0000256" key="4">
    <source>
        <dbReference type="ARBA" id="ARBA00043988"/>
    </source>
</evidence>
<dbReference type="InterPro" id="IPR019410">
    <property type="entry name" value="Methyltransf_16"/>
</dbReference>